<sequence length="304" mass="35096">MEILKQRDKPELLHYLQLLNKRMILPIDQKRSLYNLEKGFEGERYFDDQVEQYFSGEGLILNDVLLVINGTMIQIDTLIITAEGVRIYEVKNYQGNYDMQAGRLLTMSGQEVLNPLSQISRSLIKFSQLFKELKCDEAVKGSAVFVDPSFFLYHASQSDPIVFSNQIERHFSELSSIATHLNKNHQILAEKLLELHGKNVSYKKELPSCDYSALKKSLFCKECGSTDLKLTQRSCLCRKCQRITTIEESCLHNISELKYLFPEKKVTTASVYEWCGGQLTAKRIRQILKRNFSQKEKTAATHYE</sequence>
<reference evidence="3" key="1">
    <citation type="submission" date="2016-10" db="EMBL/GenBank/DDBJ databases">
        <authorList>
            <person name="Varghese N."/>
            <person name="Submissions S."/>
        </authorList>
    </citation>
    <scope>NUCLEOTIDE SEQUENCE [LARGE SCALE GENOMIC DNA]</scope>
    <source>
        <strain evidence="3">DSM 23664</strain>
    </source>
</reference>
<dbReference type="Proteomes" id="UP000199612">
    <property type="component" value="Unassembled WGS sequence"/>
</dbReference>
<dbReference type="PROSITE" id="PS50965">
    <property type="entry name" value="NERD"/>
    <property type="match status" value="1"/>
</dbReference>
<dbReference type="EMBL" id="FOLT01000009">
    <property type="protein sequence ID" value="SFC52666.1"/>
    <property type="molecule type" value="Genomic_DNA"/>
</dbReference>
<name>A0A1I1JVX4_9LACT</name>
<organism evidence="2 3">
    <name type="scientific">Alkalibacterium subtropicum</name>
    <dbReference type="NCBI Taxonomy" id="753702"/>
    <lineage>
        <taxon>Bacteria</taxon>
        <taxon>Bacillati</taxon>
        <taxon>Bacillota</taxon>
        <taxon>Bacilli</taxon>
        <taxon>Lactobacillales</taxon>
        <taxon>Carnobacteriaceae</taxon>
        <taxon>Alkalibacterium</taxon>
    </lineage>
</organism>
<evidence type="ECO:0000313" key="2">
    <source>
        <dbReference type="EMBL" id="SFC52666.1"/>
    </source>
</evidence>
<dbReference type="AlphaFoldDB" id="A0A1I1JVX4"/>
<evidence type="ECO:0000259" key="1">
    <source>
        <dbReference type="PROSITE" id="PS50965"/>
    </source>
</evidence>
<feature type="domain" description="NERD" evidence="1">
    <location>
        <begin position="38"/>
        <end position="152"/>
    </location>
</feature>
<dbReference type="RefSeq" id="WP_091530697.1">
    <property type="nucleotide sequence ID" value="NZ_FOLT01000009.1"/>
</dbReference>
<gene>
    <name evidence="2" type="ORF">SAMN04488102_10937</name>
</gene>
<dbReference type="Pfam" id="PF08378">
    <property type="entry name" value="NERD"/>
    <property type="match status" value="1"/>
</dbReference>
<accession>A0A1I1JVX4</accession>
<dbReference type="STRING" id="753702.SAMN04488102_10937"/>
<dbReference type="OrthoDB" id="2136191at2"/>
<evidence type="ECO:0000313" key="3">
    <source>
        <dbReference type="Proteomes" id="UP000199612"/>
    </source>
</evidence>
<protein>
    <submittedName>
        <fullName evidence="2">Nuclease-related domain-containing protein</fullName>
    </submittedName>
</protein>
<proteinExistence type="predicted"/>
<dbReference type="InterPro" id="IPR011528">
    <property type="entry name" value="NERD"/>
</dbReference>
<keyword evidence="3" id="KW-1185">Reference proteome</keyword>